<dbReference type="CDD" id="cd00093">
    <property type="entry name" value="HTH_XRE"/>
    <property type="match status" value="1"/>
</dbReference>
<dbReference type="Proteomes" id="UP000094869">
    <property type="component" value="Unassembled WGS sequence"/>
</dbReference>
<dbReference type="EMBL" id="MEHD01000055">
    <property type="protein sequence ID" value="ODR44541.1"/>
    <property type="molecule type" value="Genomic_DNA"/>
</dbReference>
<evidence type="ECO:0000313" key="8">
    <source>
        <dbReference type="Proteomes" id="UP000094869"/>
    </source>
</evidence>
<sequence length="82" mass="9129">MQKVKHDVSLGANIRTLRNSCGLTQEQTIAKLQLLGCSLTRGSYAKIEAGIQNISVQELLAMKEVFHADLKDFFRTADEDYG</sequence>
<dbReference type="SUPFAM" id="SSF47413">
    <property type="entry name" value="lambda repressor-like DNA-binding domains"/>
    <property type="match status" value="1"/>
</dbReference>
<accession>A0A1E3AMS6</accession>
<protein>
    <submittedName>
        <fullName evidence="3">Helix-turn-helix domain protein</fullName>
    </submittedName>
    <submittedName>
        <fullName evidence="4">Transcriptional regulator</fullName>
    </submittedName>
</protein>
<dbReference type="AlphaFoldDB" id="A0A1E3AMS6"/>
<dbReference type="Proteomes" id="UP000095003">
    <property type="component" value="Unassembled WGS sequence"/>
</dbReference>
<feature type="domain" description="HTH cro/C1-type" evidence="1">
    <location>
        <begin position="14"/>
        <end position="73"/>
    </location>
</feature>
<dbReference type="InterPro" id="IPR001387">
    <property type="entry name" value="Cro/C1-type_HTH"/>
</dbReference>
<dbReference type="EMBL" id="MCGH01000003">
    <property type="protein sequence ID" value="ODM04047.1"/>
    <property type="molecule type" value="Genomic_DNA"/>
</dbReference>
<organism evidence="3 9">
    <name type="scientific">Eisenbergiella tayi</name>
    <dbReference type="NCBI Taxonomy" id="1432052"/>
    <lineage>
        <taxon>Bacteria</taxon>
        <taxon>Bacillati</taxon>
        <taxon>Bacillota</taxon>
        <taxon>Clostridia</taxon>
        <taxon>Lachnospirales</taxon>
        <taxon>Lachnospiraceae</taxon>
        <taxon>Eisenbergiella</taxon>
    </lineage>
</organism>
<dbReference type="InterPro" id="IPR010982">
    <property type="entry name" value="Lambda_DNA-bd_dom_sf"/>
</dbReference>
<dbReference type="Proteomes" id="UP000094067">
    <property type="component" value="Unassembled WGS sequence"/>
</dbReference>
<dbReference type="EMBL" id="MCGI01000004">
    <property type="protein sequence ID" value="ODM09989.1"/>
    <property type="molecule type" value="Genomic_DNA"/>
</dbReference>
<dbReference type="Gene3D" id="1.10.260.40">
    <property type="entry name" value="lambda repressor-like DNA-binding domains"/>
    <property type="match status" value="1"/>
</dbReference>
<dbReference type="Proteomes" id="UP000094271">
    <property type="component" value="Unassembled WGS sequence"/>
</dbReference>
<keyword evidence="8" id="KW-1185">Reference proteome</keyword>
<dbReference type="RefSeq" id="WP_044971057.1">
    <property type="nucleotide sequence ID" value="NZ_DBFYTC010000131.1"/>
</dbReference>
<reference evidence="6 9" key="1">
    <citation type="submission" date="2016-07" db="EMBL/GenBank/DDBJ databases">
        <title>Characterization of isolates of Eisenbergiella tayi derived from blood cultures, using whole genome sequencing.</title>
        <authorList>
            <person name="Burdz T."/>
            <person name="Wiebe D."/>
            <person name="Huynh C."/>
            <person name="Bernard K."/>
        </authorList>
    </citation>
    <scope>NUCLEOTIDE SEQUENCE [LARGE SCALE GENOMIC DNA]</scope>
    <source>
        <strain evidence="2 6">NML 110608</strain>
        <strain evidence="3 9">NML 120489</strain>
    </source>
</reference>
<dbReference type="PROSITE" id="PS50943">
    <property type="entry name" value="HTH_CROC1"/>
    <property type="match status" value="1"/>
</dbReference>
<reference evidence="5 7" key="3">
    <citation type="submission" date="2016-08" db="EMBL/GenBank/DDBJ databases">
        <authorList>
            <person name="Seilhamer J.J."/>
        </authorList>
    </citation>
    <scope>NUCLEOTIDE SEQUENCE [LARGE SCALE GENOMIC DNA]</scope>
    <source>
        <strain evidence="5 7">NML150140-1</strain>
    </source>
</reference>
<comment type="caution">
    <text evidence="3">The sequence shown here is derived from an EMBL/GenBank/DDBJ whole genome shotgun (WGS) entry which is preliminary data.</text>
</comment>
<dbReference type="PATRIC" id="fig|1432052.3.peg.4828"/>
<evidence type="ECO:0000259" key="1">
    <source>
        <dbReference type="PROSITE" id="PS50943"/>
    </source>
</evidence>
<evidence type="ECO:0000313" key="3">
    <source>
        <dbReference type="EMBL" id="ODM09989.1"/>
    </source>
</evidence>
<evidence type="ECO:0000313" key="2">
    <source>
        <dbReference type="EMBL" id="ODM04047.1"/>
    </source>
</evidence>
<evidence type="ECO:0000313" key="6">
    <source>
        <dbReference type="Proteomes" id="UP000094067"/>
    </source>
</evidence>
<evidence type="ECO:0000313" key="7">
    <source>
        <dbReference type="Proteomes" id="UP000094271"/>
    </source>
</evidence>
<dbReference type="Pfam" id="PF13560">
    <property type="entry name" value="HTH_31"/>
    <property type="match status" value="1"/>
</dbReference>
<dbReference type="GeneID" id="93302307"/>
<evidence type="ECO:0000313" key="4">
    <source>
        <dbReference type="EMBL" id="ODR44541.1"/>
    </source>
</evidence>
<name>A0A1E3AMS6_9FIRM</name>
<dbReference type="GO" id="GO:0003677">
    <property type="term" value="F:DNA binding"/>
    <property type="evidence" value="ECO:0007669"/>
    <property type="project" value="InterPro"/>
</dbReference>
<reference evidence="4 8" key="2">
    <citation type="submission" date="2016-08" db="EMBL/GenBank/DDBJ databases">
        <title>Characterization of Isolates of Eisenbergiella tayi Derived from Blood Cultures, Using Whole Genome Sequencing.</title>
        <authorList>
            <person name="Bernier A.-M."/>
            <person name="Burdz T."/>
            <person name="Wiebe D."/>
            <person name="Bernard K."/>
        </authorList>
    </citation>
    <scope>NUCLEOTIDE SEQUENCE [LARGE SCALE GENOMIC DNA]</scope>
    <source>
        <strain evidence="4 8">NML120146</strain>
    </source>
</reference>
<gene>
    <name evidence="3" type="ORF">BEH84_04357</name>
    <name evidence="5" type="ORF">BEI59_26435</name>
    <name evidence="2" type="ORF">BEI61_04850</name>
    <name evidence="4" type="ORF">BEI63_30870</name>
</gene>
<proteinExistence type="predicted"/>
<dbReference type="EMBL" id="MEHA01000026">
    <property type="protein sequence ID" value="ODR45595.1"/>
    <property type="molecule type" value="Genomic_DNA"/>
</dbReference>
<dbReference type="OrthoDB" id="199610at2"/>
<evidence type="ECO:0000313" key="9">
    <source>
        <dbReference type="Proteomes" id="UP000095003"/>
    </source>
</evidence>
<evidence type="ECO:0000313" key="5">
    <source>
        <dbReference type="EMBL" id="ODR45595.1"/>
    </source>
</evidence>